<comment type="subcellular location">
    <subcellularLocation>
        <location evidence="1">Membrane</location>
        <topology evidence="1">Multi-pass membrane protein</topology>
    </subcellularLocation>
</comment>
<feature type="transmembrane region" description="Helical" evidence="7">
    <location>
        <begin position="305"/>
        <end position="327"/>
    </location>
</feature>
<keyword evidence="4 7" id="KW-1133">Transmembrane helix</keyword>
<dbReference type="EMBL" id="OW240915">
    <property type="protein sequence ID" value="CAH2282344.1"/>
    <property type="molecule type" value="Genomic_DNA"/>
</dbReference>
<evidence type="ECO:0000256" key="7">
    <source>
        <dbReference type="SAM" id="Phobius"/>
    </source>
</evidence>
<evidence type="ECO:0000256" key="5">
    <source>
        <dbReference type="ARBA" id="ARBA00023136"/>
    </source>
</evidence>
<evidence type="ECO:0000256" key="3">
    <source>
        <dbReference type="ARBA" id="ARBA00022692"/>
    </source>
</evidence>
<comment type="similarity">
    <text evidence="2">Belongs to the STEAP family.</text>
</comment>
<dbReference type="AlphaFoldDB" id="A0AAD1RVE6"/>
<feature type="domain" description="Ferric oxidoreductase" evidence="8">
    <location>
        <begin position="134"/>
        <end position="267"/>
    </location>
</feature>
<protein>
    <submittedName>
        <fullName evidence="9">Metalloreductase STEAP1</fullName>
    </submittedName>
</protein>
<keyword evidence="3 7" id="KW-0812">Transmembrane</keyword>
<feature type="transmembrane region" description="Helical" evidence="7">
    <location>
        <begin position="177"/>
        <end position="196"/>
    </location>
</feature>
<proteinExistence type="inferred from homology"/>
<name>A0AAD1RVE6_PELCU</name>
<evidence type="ECO:0000256" key="6">
    <source>
        <dbReference type="SAM" id="MobiDB-lite"/>
    </source>
</evidence>
<evidence type="ECO:0000256" key="1">
    <source>
        <dbReference type="ARBA" id="ARBA00004141"/>
    </source>
</evidence>
<feature type="transmembrane region" description="Helical" evidence="7">
    <location>
        <begin position="87"/>
        <end position="105"/>
    </location>
</feature>
<feature type="transmembrane region" description="Helical" evidence="7">
    <location>
        <begin position="131"/>
        <end position="156"/>
    </location>
</feature>
<keyword evidence="10" id="KW-1185">Reference proteome</keyword>
<evidence type="ECO:0000259" key="8">
    <source>
        <dbReference type="Pfam" id="PF01794"/>
    </source>
</evidence>
<dbReference type="GO" id="GO:0005768">
    <property type="term" value="C:endosome"/>
    <property type="evidence" value="ECO:0007669"/>
    <property type="project" value="TreeGrafter"/>
</dbReference>
<sequence length="413" mass="47755">MDSSRTIGGQSPDVDGFNTTDGDALATQQWKSRDFSHSENLDLHLECVRQEPDNIDNIDKASYFDLFEWNSPIDSKKKLTLFPKWHLPLKVAAALTLFIFIYTFIREVLHPYVMRSRNEFYRIPVLVVNKVLPVVSITLLSLVYLPGILAAVLQLYRGTKYQRFPRWLDTWMLRRKQFGLLSFFFGVMHALYSLSYPMRRSYRYRLLNWAFQQVKENKENAWIEHDVWRMEIYVCLGILSLAILAVLAVVSIPTIASSLSWREFIFIQSKMGYIALFLCTAHAFVFAWDKWVDVNQFIWYTPPSFMLAVILPVIALVCKAILLLPCLNKRVQKIRSVHPITCPGSPCAARSSNHVSKLEERVSSNYIFASIVGRRRRSPSYPSTGRYSLRSGVLRLTDCIGVRVTMRRTETSL</sequence>
<keyword evidence="5 7" id="KW-0472">Membrane</keyword>
<feature type="transmembrane region" description="Helical" evidence="7">
    <location>
        <begin position="264"/>
        <end position="285"/>
    </location>
</feature>
<accession>A0AAD1RVE6</accession>
<feature type="transmembrane region" description="Helical" evidence="7">
    <location>
        <begin position="230"/>
        <end position="252"/>
    </location>
</feature>
<dbReference type="InterPro" id="IPR051267">
    <property type="entry name" value="STEAP_metalloreductase"/>
</dbReference>
<evidence type="ECO:0000313" key="10">
    <source>
        <dbReference type="Proteomes" id="UP001295444"/>
    </source>
</evidence>
<dbReference type="GO" id="GO:0005886">
    <property type="term" value="C:plasma membrane"/>
    <property type="evidence" value="ECO:0007669"/>
    <property type="project" value="TreeGrafter"/>
</dbReference>
<dbReference type="Pfam" id="PF01794">
    <property type="entry name" value="Ferric_reduct"/>
    <property type="match status" value="1"/>
</dbReference>
<dbReference type="Proteomes" id="UP001295444">
    <property type="component" value="Chromosome 04"/>
</dbReference>
<evidence type="ECO:0000256" key="2">
    <source>
        <dbReference type="ARBA" id="ARBA00007729"/>
    </source>
</evidence>
<dbReference type="InterPro" id="IPR013130">
    <property type="entry name" value="Fe3_Rdtase_TM_dom"/>
</dbReference>
<evidence type="ECO:0000313" key="9">
    <source>
        <dbReference type="EMBL" id="CAH2282344.1"/>
    </source>
</evidence>
<evidence type="ECO:0000256" key="4">
    <source>
        <dbReference type="ARBA" id="ARBA00022989"/>
    </source>
</evidence>
<dbReference type="PANTHER" id="PTHR14239">
    <property type="entry name" value="DUDULIN-RELATED"/>
    <property type="match status" value="1"/>
</dbReference>
<organism evidence="9 10">
    <name type="scientific">Pelobates cultripes</name>
    <name type="common">Western spadefoot toad</name>
    <dbReference type="NCBI Taxonomy" id="61616"/>
    <lineage>
        <taxon>Eukaryota</taxon>
        <taxon>Metazoa</taxon>
        <taxon>Chordata</taxon>
        <taxon>Craniata</taxon>
        <taxon>Vertebrata</taxon>
        <taxon>Euteleostomi</taxon>
        <taxon>Amphibia</taxon>
        <taxon>Batrachia</taxon>
        <taxon>Anura</taxon>
        <taxon>Pelobatoidea</taxon>
        <taxon>Pelobatidae</taxon>
        <taxon>Pelobates</taxon>
    </lineage>
</organism>
<dbReference type="PANTHER" id="PTHR14239:SF3">
    <property type="entry name" value="METALLOREDUCTASE STEAP1-RELATED"/>
    <property type="match status" value="1"/>
</dbReference>
<feature type="region of interest" description="Disordered" evidence="6">
    <location>
        <begin position="1"/>
        <end position="20"/>
    </location>
</feature>
<gene>
    <name evidence="9" type="ORF">PECUL_23A043693</name>
</gene>
<reference evidence="9" key="1">
    <citation type="submission" date="2022-03" db="EMBL/GenBank/DDBJ databases">
        <authorList>
            <person name="Alioto T."/>
            <person name="Alioto T."/>
            <person name="Gomez Garrido J."/>
        </authorList>
    </citation>
    <scope>NUCLEOTIDE SEQUENCE</scope>
</reference>